<gene>
    <name evidence="1" type="ORF">PPL_09390</name>
</gene>
<proteinExistence type="predicted"/>
<dbReference type="GeneID" id="31364865"/>
<organism evidence="1 2">
    <name type="scientific">Heterostelium pallidum (strain ATCC 26659 / Pp 5 / PN500)</name>
    <name type="common">Cellular slime mold</name>
    <name type="synonym">Polysphondylium pallidum</name>
    <dbReference type="NCBI Taxonomy" id="670386"/>
    <lineage>
        <taxon>Eukaryota</taxon>
        <taxon>Amoebozoa</taxon>
        <taxon>Evosea</taxon>
        <taxon>Eumycetozoa</taxon>
        <taxon>Dictyostelia</taxon>
        <taxon>Acytosteliales</taxon>
        <taxon>Acytosteliaceae</taxon>
        <taxon>Heterostelium</taxon>
    </lineage>
</organism>
<evidence type="ECO:0000313" key="2">
    <source>
        <dbReference type="Proteomes" id="UP000001396"/>
    </source>
</evidence>
<dbReference type="AlphaFoldDB" id="D3BLF6"/>
<evidence type="ECO:0000313" key="1">
    <source>
        <dbReference type="EMBL" id="EFA77890.1"/>
    </source>
</evidence>
<dbReference type="InParanoid" id="D3BLF6"/>
<dbReference type="RefSeq" id="XP_020430018.1">
    <property type="nucleotide sequence ID" value="XM_020580185.1"/>
</dbReference>
<protein>
    <submittedName>
        <fullName evidence="1">Uncharacterized protein</fullName>
    </submittedName>
</protein>
<name>D3BLF6_HETP5</name>
<keyword evidence="2" id="KW-1185">Reference proteome</keyword>
<comment type="caution">
    <text evidence="1">The sequence shown here is derived from an EMBL/GenBank/DDBJ whole genome shotgun (WGS) entry which is preliminary data.</text>
</comment>
<dbReference type="EMBL" id="ADBJ01000039">
    <property type="protein sequence ID" value="EFA77890.1"/>
    <property type="molecule type" value="Genomic_DNA"/>
</dbReference>
<dbReference type="Proteomes" id="UP000001396">
    <property type="component" value="Unassembled WGS sequence"/>
</dbReference>
<reference evidence="1 2" key="1">
    <citation type="journal article" date="2011" name="Genome Res.">
        <title>Phylogeny-wide analysis of social amoeba genomes highlights ancient origins for complex intercellular communication.</title>
        <authorList>
            <person name="Heidel A.J."/>
            <person name="Lawal H.M."/>
            <person name="Felder M."/>
            <person name="Schilde C."/>
            <person name="Helps N.R."/>
            <person name="Tunggal B."/>
            <person name="Rivero F."/>
            <person name="John U."/>
            <person name="Schleicher M."/>
            <person name="Eichinger L."/>
            <person name="Platzer M."/>
            <person name="Noegel A.A."/>
            <person name="Schaap P."/>
            <person name="Gloeckner G."/>
        </authorList>
    </citation>
    <scope>NUCLEOTIDE SEQUENCE [LARGE SCALE GENOMIC DNA]</scope>
    <source>
        <strain evidence="2">ATCC 26659 / Pp 5 / PN500</strain>
    </source>
</reference>
<sequence>MEDIKICNISTFVRIYVWNSSLNGGDGVGHVALETNNIYASLWPGDAVPETKREQLLKVRAPHLMRDYNDDRLAEATSDGSPRNAEVVVTLYSLDASKLEHRFEHYKKTLKGWTLAAGTFFRNDEKAESCASLAFRLLESAGLRDLVNEVHHSSITASSAVTPDLIARLVVLAKKAELSKFPETRDFKHINDTFINQSTANVKSNCIIIPTNNK</sequence>
<accession>D3BLF6</accession>